<dbReference type="Pfam" id="PF12802">
    <property type="entry name" value="MarR_2"/>
    <property type="match status" value="1"/>
</dbReference>
<protein>
    <submittedName>
        <fullName evidence="2">MarR family transcriptional regulator</fullName>
    </submittedName>
</protein>
<dbReference type="SUPFAM" id="SSF46785">
    <property type="entry name" value="Winged helix' DNA-binding domain"/>
    <property type="match status" value="1"/>
</dbReference>
<proteinExistence type="predicted"/>
<dbReference type="PANTHER" id="PTHR33164">
    <property type="entry name" value="TRANSCRIPTIONAL REGULATOR, MARR FAMILY"/>
    <property type="match status" value="1"/>
</dbReference>
<dbReference type="InterPro" id="IPR000835">
    <property type="entry name" value="HTH_MarR-typ"/>
</dbReference>
<evidence type="ECO:0000259" key="1">
    <source>
        <dbReference type="PROSITE" id="PS50995"/>
    </source>
</evidence>
<reference evidence="2 3" key="1">
    <citation type="submission" date="2020-04" db="EMBL/GenBank/DDBJ databases">
        <title>Description of novel Gluconacetobacter.</title>
        <authorList>
            <person name="Sombolestani A."/>
        </authorList>
    </citation>
    <scope>NUCLEOTIDE SEQUENCE [LARGE SCALE GENOMIC DNA]</scope>
    <source>
        <strain evidence="2 3">LMG 27802</strain>
    </source>
</reference>
<dbReference type="InterPro" id="IPR039422">
    <property type="entry name" value="MarR/SlyA-like"/>
</dbReference>
<name>A0A7W4K6W2_9PROT</name>
<dbReference type="InterPro" id="IPR036390">
    <property type="entry name" value="WH_DNA-bd_sf"/>
</dbReference>
<dbReference type="Proteomes" id="UP000578030">
    <property type="component" value="Unassembled WGS sequence"/>
</dbReference>
<dbReference type="EMBL" id="JABEQM010000005">
    <property type="protein sequence ID" value="MBB2201500.1"/>
    <property type="molecule type" value="Genomic_DNA"/>
</dbReference>
<dbReference type="RefSeq" id="WP_182957162.1">
    <property type="nucleotide sequence ID" value="NZ_JABEQM010000005.1"/>
</dbReference>
<evidence type="ECO:0000313" key="3">
    <source>
        <dbReference type="Proteomes" id="UP000578030"/>
    </source>
</evidence>
<dbReference type="Gene3D" id="1.10.10.10">
    <property type="entry name" value="Winged helix-like DNA-binding domain superfamily/Winged helix DNA-binding domain"/>
    <property type="match status" value="1"/>
</dbReference>
<dbReference type="AlphaFoldDB" id="A0A7W4K6W2"/>
<dbReference type="PROSITE" id="PS50995">
    <property type="entry name" value="HTH_MARR_2"/>
    <property type="match status" value="1"/>
</dbReference>
<dbReference type="GO" id="GO:0006950">
    <property type="term" value="P:response to stress"/>
    <property type="evidence" value="ECO:0007669"/>
    <property type="project" value="TreeGrafter"/>
</dbReference>
<evidence type="ECO:0000313" key="2">
    <source>
        <dbReference type="EMBL" id="MBB2201500.1"/>
    </source>
</evidence>
<accession>A0A7W4K6W2</accession>
<dbReference type="PRINTS" id="PR00598">
    <property type="entry name" value="HTHMARR"/>
</dbReference>
<dbReference type="InterPro" id="IPR036388">
    <property type="entry name" value="WH-like_DNA-bd_sf"/>
</dbReference>
<dbReference type="PANTHER" id="PTHR33164:SF95">
    <property type="entry name" value="TRANSCRIPTIONAL REGULATOR"/>
    <property type="match status" value="1"/>
</dbReference>
<comment type="caution">
    <text evidence="2">The sequence shown here is derived from an EMBL/GenBank/DDBJ whole genome shotgun (WGS) entry which is preliminary data.</text>
</comment>
<dbReference type="GO" id="GO:0003700">
    <property type="term" value="F:DNA-binding transcription factor activity"/>
    <property type="evidence" value="ECO:0007669"/>
    <property type="project" value="InterPro"/>
</dbReference>
<keyword evidence="3" id="KW-1185">Reference proteome</keyword>
<gene>
    <name evidence="2" type="ORF">HLH28_07890</name>
</gene>
<dbReference type="SMART" id="SM00347">
    <property type="entry name" value="HTH_MARR"/>
    <property type="match status" value="1"/>
</dbReference>
<organism evidence="2 3">
    <name type="scientific">Gluconacetobacter tumulisoli</name>
    <dbReference type="NCBI Taxonomy" id="1286189"/>
    <lineage>
        <taxon>Bacteria</taxon>
        <taxon>Pseudomonadati</taxon>
        <taxon>Pseudomonadota</taxon>
        <taxon>Alphaproteobacteria</taxon>
        <taxon>Acetobacterales</taxon>
        <taxon>Acetobacteraceae</taxon>
        <taxon>Gluconacetobacter</taxon>
    </lineage>
</organism>
<feature type="domain" description="HTH marR-type" evidence="1">
    <location>
        <begin position="24"/>
        <end position="153"/>
    </location>
</feature>
<sequence length="166" mass="18410">MTDEPTCACAPFDGIMAGNLAERPGFLIRRLHQIHVALFAEECAAFNVTPVQYSIMSVVLAQPGRDQNELTQEVGVDRATLANVVARLEKRALIRRERTPSDRRLKRVYLTEAGAALLDQMAEPARRAHLRTVEALAGRERTAFLRSLTRLVVAGNAYGRAPLRMS</sequence>